<accession>A0AAV0WW22</accession>
<reference evidence="4 5" key="1">
    <citation type="submission" date="2023-01" db="EMBL/GenBank/DDBJ databases">
        <authorList>
            <person name="Whitehead M."/>
        </authorList>
    </citation>
    <scope>NUCLEOTIDE SEQUENCE [LARGE SCALE GENOMIC DNA]</scope>
</reference>
<dbReference type="InterPro" id="IPR027806">
    <property type="entry name" value="HARBI1_dom"/>
</dbReference>
<dbReference type="EMBL" id="CARXXK010000002">
    <property type="protein sequence ID" value="CAI6359796.1"/>
    <property type="molecule type" value="Genomic_DNA"/>
</dbReference>
<dbReference type="Proteomes" id="UP001160148">
    <property type="component" value="Unassembled WGS sequence"/>
</dbReference>
<dbReference type="Pfam" id="PF13359">
    <property type="entry name" value="DDE_Tnp_4"/>
    <property type="match status" value="1"/>
</dbReference>
<comment type="cofactor">
    <cofactor evidence="1">
        <name>a divalent metal cation</name>
        <dbReference type="ChEBI" id="CHEBI:60240"/>
    </cofactor>
</comment>
<keyword evidence="2" id="KW-0479">Metal-binding</keyword>
<gene>
    <name evidence="4" type="ORF">MEUPH1_LOCUS15170</name>
</gene>
<evidence type="ECO:0000313" key="5">
    <source>
        <dbReference type="Proteomes" id="UP001160148"/>
    </source>
</evidence>
<dbReference type="AlphaFoldDB" id="A0AAV0WW22"/>
<protein>
    <recommendedName>
        <fullName evidence="3">DDE Tnp4 domain-containing protein</fullName>
    </recommendedName>
</protein>
<comment type="caution">
    <text evidence="4">The sequence shown here is derived from an EMBL/GenBank/DDBJ whole genome shotgun (WGS) entry which is preliminary data.</text>
</comment>
<name>A0AAV0WW22_9HEMI</name>
<evidence type="ECO:0000256" key="2">
    <source>
        <dbReference type="ARBA" id="ARBA00022723"/>
    </source>
</evidence>
<evidence type="ECO:0000256" key="1">
    <source>
        <dbReference type="ARBA" id="ARBA00001968"/>
    </source>
</evidence>
<sequence length="179" mass="20612">MGFSTVSLIVKEVCKAINRRLIEKYMPKPTSEIWEKSAQDFLMKWNFPNAIGSIDGKHVTMKCSNNTGSRHFCYLKKFSIVLMFIVDANYKFLCVDIGGYGRNSDGGIFEWSVMGQGFENQTMNVPTDKPLKGQVHDTPYVLLGDEAFALKPYLMRPFHYRQSRQDPIKVTFNYRLCRA</sequence>
<evidence type="ECO:0000259" key="3">
    <source>
        <dbReference type="Pfam" id="PF13359"/>
    </source>
</evidence>
<organism evidence="4 5">
    <name type="scientific">Macrosiphum euphorbiae</name>
    <name type="common">potato aphid</name>
    <dbReference type="NCBI Taxonomy" id="13131"/>
    <lineage>
        <taxon>Eukaryota</taxon>
        <taxon>Metazoa</taxon>
        <taxon>Ecdysozoa</taxon>
        <taxon>Arthropoda</taxon>
        <taxon>Hexapoda</taxon>
        <taxon>Insecta</taxon>
        <taxon>Pterygota</taxon>
        <taxon>Neoptera</taxon>
        <taxon>Paraneoptera</taxon>
        <taxon>Hemiptera</taxon>
        <taxon>Sternorrhyncha</taxon>
        <taxon>Aphidomorpha</taxon>
        <taxon>Aphidoidea</taxon>
        <taxon>Aphididae</taxon>
        <taxon>Macrosiphini</taxon>
        <taxon>Macrosiphum</taxon>
    </lineage>
</organism>
<evidence type="ECO:0000313" key="4">
    <source>
        <dbReference type="EMBL" id="CAI6359796.1"/>
    </source>
</evidence>
<feature type="domain" description="DDE Tnp4" evidence="3">
    <location>
        <begin position="54"/>
        <end position="177"/>
    </location>
</feature>
<keyword evidence="5" id="KW-1185">Reference proteome</keyword>
<dbReference type="GO" id="GO:0046872">
    <property type="term" value="F:metal ion binding"/>
    <property type="evidence" value="ECO:0007669"/>
    <property type="project" value="UniProtKB-KW"/>
</dbReference>
<proteinExistence type="predicted"/>